<protein>
    <submittedName>
        <fullName evidence="13">Uncharacterized protein, isoform A</fullName>
    </submittedName>
</protein>
<sequence length="447" mass="50834">MRYICRTCSRMADPAAAKNLFEPSSCSVLRQIETLTNLQLKEDDKLPRLMCQDCQHDLQIAIDFRRVCIEAQELLELQLRQVEKEEEAFESLAEQWLDDCPEELSNLSPALQMNDEVDFFFDPEPQDNGGEAAIATTSTTECRNEFKTVVSPYCSPELSSDSQLSDEHSNIVVSPESEPASPSESDAIDNPDTSIHTCSKCGLDFENVDELKLHKYHLHDVPPDTKFVCDHCDEGFRSAAALTRHCNIVNLPLKHPCSTCKSKFHNKILLQTHKERCPRPAASQHVCHICGKRLTTAFNLKNHLVRHAGKRPHKCDQCSASFYTAAELCSHQKTHTTERPYSCRYNCGKAFRFCSARSMHERVHMDASKRIYQCEYCSKSYVTPSECRAHQKYHNLTRDHGCEVCRISFKTVKHYKSHLKSNAHKTLEARAKAAASSSSRRRNCSTN</sequence>
<evidence type="ECO:0000313" key="13">
    <source>
        <dbReference type="EMBL" id="EDW96904.1"/>
    </source>
</evidence>
<feature type="binding site" evidence="8">
    <location>
        <position position="8"/>
    </location>
    <ligand>
        <name>Zn(2+)</name>
        <dbReference type="ChEBI" id="CHEBI:29105"/>
    </ligand>
</feature>
<dbReference type="FunFam" id="3.30.160.60:FF:000446">
    <property type="entry name" value="Zinc finger protein"/>
    <property type="match status" value="1"/>
</dbReference>
<keyword evidence="14" id="KW-1185">Reference proteome</keyword>
<dbReference type="OMA" id="PDTKFVC"/>
<dbReference type="SMART" id="SM00355">
    <property type="entry name" value="ZnF_C2H2"/>
    <property type="match status" value="8"/>
</dbReference>
<dbReference type="Pfam" id="PF07776">
    <property type="entry name" value="zf-AD"/>
    <property type="match status" value="1"/>
</dbReference>
<dbReference type="InterPro" id="IPR013087">
    <property type="entry name" value="Znf_C2H2_type"/>
</dbReference>
<dbReference type="PROSITE" id="PS51915">
    <property type="entry name" value="ZAD"/>
    <property type="match status" value="1"/>
</dbReference>
<dbReference type="InterPro" id="IPR036236">
    <property type="entry name" value="Znf_C2H2_sf"/>
</dbReference>
<reference evidence="13 14" key="2">
    <citation type="journal article" date="2007" name="PLoS Biol.">
        <title>Principles of genome evolution in the Drosophila melanogaster species group.</title>
        <authorList>
            <person name="Ranz J.M."/>
            <person name="Maurin D."/>
            <person name="Chan Y.S."/>
            <person name="von Grotthuss M."/>
            <person name="Hillier L.W."/>
            <person name="Roote J."/>
            <person name="Ashburner M."/>
            <person name="Bergman C.M."/>
        </authorList>
    </citation>
    <scope>NUCLEOTIDE SEQUENCE [LARGE SCALE GENOMIC DNA]</scope>
    <source>
        <strain evidence="14">Tai18E2 / Tucson 14021-0261.01</strain>
    </source>
</reference>
<dbReference type="AlphaFoldDB" id="B4PM38"/>
<evidence type="ECO:0000256" key="4">
    <source>
        <dbReference type="ARBA" id="ARBA00022771"/>
    </source>
</evidence>
<dbReference type="GO" id="GO:0005634">
    <property type="term" value="C:nucleus"/>
    <property type="evidence" value="ECO:0007669"/>
    <property type="project" value="UniProtKB-SubCell"/>
</dbReference>
<dbReference type="KEGG" id="dya:Dyak_GE26086"/>
<keyword evidence="4 7" id="KW-0863">Zinc-finger</keyword>
<dbReference type="Gene3D" id="3.40.1800.20">
    <property type="match status" value="1"/>
</dbReference>
<keyword evidence="9" id="KW-0175">Coiled coil</keyword>
<feature type="domain" description="C2H2-type" evidence="11">
    <location>
        <begin position="341"/>
        <end position="369"/>
    </location>
</feature>
<dbReference type="EMBL" id="CM000160">
    <property type="protein sequence ID" value="EDW96904.1"/>
    <property type="molecule type" value="Genomic_DNA"/>
</dbReference>
<feature type="domain" description="ZAD" evidence="12">
    <location>
        <begin position="3"/>
        <end position="78"/>
    </location>
</feature>
<feature type="region of interest" description="Disordered" evidence="10">
    <location>
        <begin position="157"/>
        <end position="191"/>
    </location>
</feature>
<evidence type="ECO:0000256" key="5">
    <source>
        <dbReference type="ARBA" id="ARBA00022833"/>
    </source>
</evidence>
<feature type="binding site" evidence="8">
    <location>
        <position position="5"/>
    </location>
    <ligand>
        <name>Zn(2+)</name>
        <dbReference type="ChEBI" id="CHEBI:29105"/>
    </ligand>
</feature>
<keyword evidence="5 8" id="KW-0862">Zinc</keyword>
<dbReference type="PROSITE" id="PS00028">
    <property type="entry name" value="ZINC_FINGER_C2H2_1"/>
    <property type="match status" value="6"/>
</dbReference>
<dbReference type="PhylomeDB" id="B4PM38"/>
<feature type="domain" description="C2H2-type" evidence="11">
    <location>
        <begin position="196"/>
        <end position="219"/>
    </location>
</feature>
<dbReference type="OrthoDB" id="8117402at2759"/>
<evidence type="ECO:0000259" key="12">
    <source>
        <dbReference type="PROSITE" id="PS51915"/>
    </source>
</evidence>
<dbReference type="PROSITE" id="PS50157">
    <property type="entry name" value="ZINC_FINGER_C2H2_2"/>
    <property type="match status" value="5"/>
</dbReference>
<feature type="domain" description="C2H2-type" evidence="11">
    <location>
        <begin position="285"/>
        <end position="312"/>
    </location>
</feature>
<dbReference type="Proteomes" id="UP000002282">
    <property type="component" value="Chromosome 3R"/>
</dbReference>
<proteinExistence type="predicted"/>
<comment type="subcellular location">
    <subcellularLocation>
        <location evidence="1">Nucleus</location>
    </subcellularLocation>
</comment>
<dbReference type="SUPFAM" id="SSF57716">
    <property type="entry name" value="Glucocorticoid receptor-like (DNA-binding domain)"/>
    <property type="match status" value="1"/>
</dbReference>
<dbReference type="GO" id="GO:0008270">
    <property type="term" value="F:zinc ion binding"/>
    <property type="evidence" value="ECO:0007669"/>
    <property type="project" value="UniProtKB-UniRule"/>
</dbReference>
<evidence type="ECO:0000259" key="11">
    <source>
        <dbReference type="PROSITE" id="PS50157"/>
    </source>
</evidence>
<dbReference type="eggNOG" id="KOG1721">
    <property type="taxonomic scope" value="Eukaryota"/>
</dbReference>
<dbReference type="SUPFAM" id="SSF57667">
    <property type="entry name" value="beta-beta-alpha zinc fingers"/>
    <property type="match status" value="4"/>
</dbReference>
<dbReference type="Gene3D" id="3.30.160.60">
    <property type="entry name" value="Classic Zinc Finger"/>
    <property type="match status" value="5"/>
</dbReference>
<evidence type="ECO:0000256" key="1">
    <source>
        <dbReference type="ARBA" id="ARBA00004123"/>
    </source>
</evidence>
<dbReference type="PANTHER" id="PTHR24390">
    <property type="entry name" value="ZINC FINGER PROTEIN"/>
    <property type="match status" value="1"/>
</dbReference>
<evidence type="ECO:0000256" key="2">
    <source>
        <dbReference type="ARBA" id="ARBA00022723"/>
    </source>
</evidence>
<organism evidence="13 14">
    <name type="scientific">Drosophila yakuba</name>
    <name type="common">Fruit fly</name>
    <dbReference type="NCBI Taxonomy" id="7245"/>
    <lineage>
        <taxon>Eukaryota</taxon>
        <taxon>Metazoa</taxon>
        <taxon>Ecdysozoa</taxon>
        <taxon>Arthropoda</taxon>
        <taxon>Hexapoda</taxon>
        <taxon>Insecta</taxon>
        <taxon>Pterygota</taxon>
        <taxon>Neoptera</taxon>
        <taxon>Endopterygota</taxon>
        <taxon>Diptera</taxon>
        <taxon>Brachycera</taxon>
        <taxon>Muscomorpha</taxon>
        <taxon>Ephydroidea</taxon>
        <taxon>Drosophilidae</taxon>
        <taxon>Drosophila</taxon>
        <taxon>Sophophora</taxon>
    </lineage>
</organism>
<evidence type="ECO:0000256" key="9">
    <source>
        <dbReference type="SAM" id="Coils"/>
    </source>
</evidence>
<keyword evidence="2 8" id="KW-0479">Metal-binding</keyword>
<dbReference type="SMART" id="SM00868">
    <property type="entry name" value="zf-AD"/>
    <property type="match status" value="1"/>
</dbReference>
<feature type="binding site" evidence="8">
    <location>
        <position position="54"/>
    </location>
    <ligand>
        <name>Zn(2+)</name>
        <dbReference type="ChEBI" id="CHEBI:29105"/>
    </ligand>
</feature>
<gene>
    <name evidence="13" type="primary">Dyak\GE26086</name>
    <name evidence="13" type="synonym">dyak_GLEANR_9660</name>
    <name evidence="13" type="synonym">GE26086</name>
    <name evidence="13" type="ORF">Dyak_GE26086</name>
</gene>
<feature type="binding site" evidence="8">
    <location>
        <position position="51"/>
    </location>
    <ligand>
        <name>Zn(2+)</name>
        <dbReference type="ChEBI" id="CHEBI:29105"/>
    </ligand>
</feature>
<evidence type="ECO:0000313" key="14">
    <source>
        <dbReference type="Proteomes" id="UP000002282"/>
    </source>
</evidence>
<name>B4PM38_DROYA</name>
<evidence type="ECO:0000256" key="8">
    <source>
        <dbReference type="PROSITE-ProRule" id="PRU01263"/>
    </source>
</evidence>
<feature type="compositionally biased region" description="Low complexity" evidence="10">
    <location>
        <begin position="174"/>
        <end position="185"/>
    </location>
</feature>
<evidence type="ECO:0000256" key="7">
    <source>
        <dbReference type="PROSITE-ProRule" id="PRU00042"/>
    </source>
</evidence>
<evidence type="ECO:0000256" key="6">
    <source>
        <dbReference type="ARBA" id="ARBA00023242"/>
    </source>
</evidence>
<dbReference type="SMR" id="B4PM38"/>
<dbReference type="Pfam" id="PF12874">
    <property type="entry name" value="zf-met"/>
    <property type="match status" value="1"/>
</dbReference>
<keyword evidence="3" id="KW-0677">Repeat</keyword>
<evidence type="ECO:0000256" key="3">
    <source>
        <dbReference type="ARBA" id="ARBA00022737"/>
    </source>
</evidence>
<reference evidence="13 14" key="1">
    <citation type="journal article" date="2007" name="Nature">
        <title>Evolution of genes and genomes on the Drosophila phylogeny.</title>
        <authorList>
            <consortium name="Drosophila 12 Genomes Consortium"/>
            <person name="Clark A.G."/>
            <person name="Eisen M.B."/>
            <person name="Smith D.R."/>
            <person name="Bergman C.M."/>
            <person name="Oliver B."/>
            <person name="Markow T.A."/>
            <person name="Kaufman T.C."/>
            <person name="Kellis M."/>
            <person name="Gelbart W."/>
            <person name="Iyer V.N."/>
            <person name="Pollard D.A."/>
            <person name="Sackton T.B."/>
            <person name="Larracuente A.M."/>
            <person name="Singh N.D."/>
            <person name="Abad J.P."/>
            <person name="Abt D.N."/>
            <person name="Adryan B."/>
            <person name="Aguade M."/>
            <person name="Akashi H."/>
            <person name="Anderson W.W."/>
            <person name="Aquadro C.F."/>
            <person name="Ardell D.H."/>
            <person name="Arguello R."/>
            <person name="Artieri C.G."/>
            <person name="Barbash D.A."/>
            <person name="Barker D."/>
            <person name="Barsanti P."/>
            <person name="Batterham P."/>
            <person name="Batzoglou S."/>
            <person name="Begun D."/>
            <person name="Bhutkar A."/>
            <person name="Blanco E."/>
            <person name="Bosak S.A."/>
            <person name="Bradley R.K."/>
            <person name="Brand A.D."/>
            <person name="Brent M.R."/>
            <person name="Brooks A.N."/>
            <person name="Brown R.H."/>
            <person name="Butlin R.K."/>
            <person name="Caggese C."/>
            <person name="Calvi B.R."/>
            <person name="Bernardo de Carvalho A."/>
            <person name="Caspi A."/>
            <person name="Castrezana S."/>
            <person name="Celniker S.E."/>
            <person name="Chang J.L."/>
            <person name="Chapple C."/>
            <person name="Chatterji S."/>
            <person name="Chinwalla A."/>
            <person name="Civetta A."/>
            <person name="Clifton S.W."/>
            <person name="Comeron J.M."/>
            <person name="Costello J.C."/>
            <person name="Coyne J.A."/>
            <person name="Daub J."/>
            <person name="David R.G."/>
            <person name="Delcher A.L."/>
            <person name="Delehaunty K."/>
            <person name="Do C.B."/>
            <person name="Ebling H."/>
            <person name="Edwards K."/>
            <person name="Eickbush T."/>
            <person name="Evans J.D."/>
            <person name="Filipski A."/>
            <person name="Findeiss S."/>
            <person name="Freyhult E."/>
            <person name="Fulton L."/>
            <person name="Fulton R."/>
            <person name="Garcia A.C."/>
            <person name="Gardiner A."/>
            <person name="Garfield D.A."/>
            <person name="Garvin B.E."/>
            <person name="Gibson G."/>
            <person name="Gilbert D."/>
            <person name="Gnerre S."/>
            <person name="Godfrey J."/>
            <person name="Good R."/>
            <person name="Gotea V."/>
            <person name="Gravely B."/>
            <person name="Greenberg A.J."/>
            <person name="Griffiths-Jones S."/>
            <person name="Gross S."/>
            <person name="Guigo R."/>
            <person name="Gustafson E.A."/>
            <person name="Haerty W."/>
            <person name="Hahn M.W."/>
            <person name="Halligan D.L."/>
            <person name="Halpern A.L."/>
            <person name="Halter G.M."/>
            <person name="Han M.V."/>
            <person name="Heger A."/>
            <person name="Hillier L."/>
            <person name="Hinrichs A.S."/>
            <person name="Holmes I."/>
            <person name="Hoskins R.A."/>
            <person name="Hubisz M.J."/>
            <person name="Hultmark D."/>
            <person name="Huntley M.A."/>
            <person name="Jaffe D.B."/>
            <person name="Jagadeeshan S."/>
            <person name="Jeck W.R."/>
            <person name="Johnson J."/>
            <person name="Jones C.D."/>
            <person name="Jordan W.C."/>
            <person name="Karpen G.H."/>
            <person name="Kataoka E."/>
            <person name="Keightley P.D."/>
            <person name="Kheradpour P."/>
            <person name="Kirkness E.F."/>
            <person name="Koerich L.B."/>
            <person name="Kristiansen K."/>
            <person name="Kudrna D."/>
            <person name="Kulathinal R.J."/>
            <person name="Kumar S."/>
            <person name="Kwok R."/>
            <person name="Lander E."/>
            <person name="Langley C.H."/>
            <person name="Lapoint R."/>
            <person name="Lazzaro B.P."/>
            <person name="Lee S.J."/>
            <person name="Levesque L."/>
            <person name="Li R."/>
            <person name="Lin C.F."/>
            <person name="Lin M.F."/>
            <person name="Lindblad-Toh K."/>
            <person name="Llopart A."/>
            <person name="Long M."/>
            <person name="Low L."/>
            <person name="Lozovsky E."/>
            <person name="Lu J."/>
            <person name="Luo M."/>
            <person name="Machado C.A."/>
            <person name="Makalowski W."/>
            <person name="Marzo M."/>
            <person name="Matsuda M."/>
            <person name="Matzkin L."/>
            <person name="McAllister B."/>
            <person name="McBride C.S."/>
            <person name="McKernan B."/>
            <person name="McKernan K."/>
            <person name="Mendez-Lago M."/>
            <person name="Minx P."/>
            <person name="Mollenhauer M.U."/>
            <person name="Montooth K."/>
            <person name="Mount S.M."/>
            <person name="Mu X."/>
            <person name="Myers E."/>
            <person name="Negre B."/>
            <person name="Newfeld S."/>
            <person name="Nielsen R."/>
            <person name="Noor M.A."/>
            <person name="O'Grady P."/>
            <person name="Pachter L."/>
            <person name="Papaceit M."/>
            <person name="Parisi M.J."/>
            <person name="Parisi M."/>
            <person name="Parts L."/>
            <person name="Pedersen J.S."/>
            <person name="Pesole G."/>
            <person name="Phillippy A.M."/>
            <person name="Ponting C.P."/>
            <person name="Pop M."/>
            <person name="Porcelli D."/>
            <person name="Powell J.R."/>
            <person name="Prohaska S."/>
            <person name="Pruitt K."/>
            <person name="Puig M."/>
            <person name="Quesneville H."/>
            <person name="Ram K.R."/>
            <person name="Rand D."/>
            <person name="Rasmussen M.D."/>
            <person name="Reed L.K."/>
            <person name="Reenan R."/>
            <person name="Reily A."/>
            <person name="Remington K.A."/>
            <person name="Rieger T.T."/>
            <person name="Ritchie M.G."/>
            <person name="Robin C."/>
            <person name="Rogers Y.H."/>
            <person name="Rohde C."/>
            <person name="Rozas J."/>
            <person name="Rubenfield M.J."/>
            <person name="Ruiz A."/>
            <person name="Russo S."/>
            <person name="Salzberg S.L."/>
            <person name="Sanchez-Gracia A."/>
            <person name="Saranga D.J."/>
            <person name="Sato H."/>
            <person name="Schaeffer S.W."/>
            <person name="Schatz M.C."/>
            <person name="Schlenke T."/>
            <person name="Schwartz R."/>
            <person name="Segarra C."/>
            <person name="Singh R.S."/>
            <person name="Sirot L."/>
            <person name="Sirota M."/>
            <person name="Sisneros N.B."/>
            <person name="Smith C.D."/>
            <person name="Smith T.F."/>
            <person name="Spieth J."/>
            <person name="Stage D.E."/>
            <person name="Stark A."/>
            <person name="Stephan W."/>
            <person name="Strausberg R.L."/>
            <person name="Strempel S."/>
            <person name="Sturgill D."/>
            <person name="Sutton G."/>
            <person name="Sutton G.G."/>
            <person name="Tao W."/>
            <person name="Teichmann S."/>
            <person name="Tobari Y.N."/>
            <person name="Tomimura Y."/>
            <person name="Tsolas J.M."/>
            <person name="Valente V.L."/>
            <person name="Venter E."/>
            <person name="Venter J.C."/>
            <person name="Vicario S."/>
            <person name="Vieira F.G."/>
            <person name="Vilella A.J."/>
            <person name="Villasante A."/>
            <person name="Walenz B."/>
            <person name="Wang J."/>
            <person name="Wasserman M."/>
            <person name="Watts T."/>
            <person name="Wilson D."/>
            <person name="Wilson R.K."/>
            <person name="Wing R.A."/>
            <person name="Wolfner M.F."/>
            <person name="Wong A."/>
            <person name="Wong G.K."/>
            <person name="Wu C.I."/>
            <person name="Wu G."/>
            <person name="Yamamoto D."/>
            <person name="Yang H.P."/>
            <person name="Yang S.P."/>
            <person name="Yorke J.A."/>
            <person name="Yoshida K."/>
            <person name="Zdobnov E."/>
            <person name="Zhang P."/>
            <person name="Zhang Y."/>
            <person name="Zimin A.V."/>
            <person name="Baldwin J."/>
            <person name="Abdouelleil A."/>
            <person name="Abdulkadir J."/>
            <person name="Abebe A."/>
            <person name="Abera B."/>
            <person name="Abreu J."/>
            <person name="Acer S.C."/>
            <person name="Aftuck L."/>
            <person name="Alexander A."/>
            <person name="An P."/>
            <person name="Anderson E."/>
            <person name="Anderson S."/>
            <person name="Arachi H."/>
            <person name="Azer M."/>
            <person name="Bachantsang P."/>
            <person name="Barry A."/>
            <person name="Bayul T."/>
            <person name="Berlin A."/>
            <person name="Bessette D."/>
            <person name="Bloom T."/>
            <person name="Blye J."/>
            <person name="Boguslavskiy L."/>
            <person name="Bonnet C."/>
            <person name="Boukhgalter B."/>
            <person name="Bourzgui I."/>
            <person name="Brown A."/>
            <person name="Cahill P."/>
            <person name="Channer S."/>
            <person name="Cheshatsang Y."/>
            <person name="Chuda L."/>
            <person name="Citroen M."/>
            <person name="Collymore A."/>
            <person name="Cooke P."/>
            <person name="Costello M."/>
            <person name="D'Aco K."/>
            <person name="Daza R."/>
            <person name="De Haan G."/>
            <person name="DeGray S."/>
            <person name="DeMaso C."/>
            <person name="Dhargay N."/>
            <person name="Dooley K."/>
            <person name="Dooley E."/>
            <person name="Doricent M."/>
            <person name="Dorje P."/>
            <person name="Dorjee K."/>
            <person name="Dupes A."/>
            <person name="Elong R."/>
            <person name="Falk J."/>
            <person name="Farina A."/>
            <person name="Faro S."/>
            <person name="Ferguson D."/>
            <person name="Fisher S."/>
            <person name="Foley C.D."/>
            <person name="Franke A."/>
            <person name="Friedrich D."/>
            <person name="Gadbois L."/>
            <person name="Gearin G."/>
            <person name="Gearin C.R."/>
            <person name="Giannoukos G."/>
            <person name="Goode T."/>
            <person name="Graham J."/>
            <person name="Grandbois E."/>
            <person name="Grewal S."/>
            <person name="Gyaltsen K."/>
            <person name="Hafez N."/>
            <person name="Hagos B."/>
            <person name="Hall J."/>
            <person name="Henson C."/>
            <person name="Hollinger A."/>
            <person name="Honan T."/>
            <person name="Huard M.D."/>
            <person name="Hughes L."/>
            <person name="Hurhula B."/>
            <person name="Husby M.E."/>
            <person name="Kamat A."/>
            <person name="Kanga B."/>
            <person name="Kashin S."/>
            <person name="Khazanovich D."/>
            <person name="Kisner P."/>
            <person name="Lance K."/>
            <person name="Lara M."/>
            <person name="Lee W."/>
            <person name="Lennon N."/>
            <person name="Letendre F."/>
            <person name="LeVine R."/>
            <person name="Lipovsky A."/>
            <person name="Liu X."/>
            <person name="Liu J."/>
            <person name="Liu S."/>
            <person name="Lokyitsang T."/>
            <person name="Lokyitsang Y."/>
            <person name="Lubonja R."/>
            <person name="Lui A."/>
            <person name="MacDonald P."/>
            <person name="Magnisalis V."/>
            <person name="Maru K."/>
            <person name="Matthews C."/>
            <person name="McCusker W."/>
            <person name="McDonough S."/>
            <person name="Mehta T."/>
            <person name="Meldrim J."/>
            <person name="Meneus L."/>
            <person name="Mihai O."/>
            <person name="Mihalev A."/>
            <person name="Mihova T."/>
            <person name="Mittelman R."/>
            <person name="Mlenga V."/>
            <person name="Montmayeur A."/>
            <person name="Mulrain L."/>
            <person name="Navidi A."/>
            <person name="Naylor J."/>
            <person name="Negash T."/>
            <person name="Nguyen T."/>
            <person name="Nguyen N."/>
            <person name="Nicol R."/>
            <person name="Norbu C."/>
            <person name="Norbu N."/>
            <person name="Novod N."/>
            <person name="O'Neill B."/>
            <person name="Osman S."/>
            <person name="Markiewicz E."/>
            <person name="Oyono O.L."/>
            <person name="Patti C."/>
            <person name="Phunkhang P."/>
            <person name="Pierre F."/>
            <person name="Priest M."/>
            <person name="Raghuraman S."/>
            <person name="Rege F."/>
            <person name="Reyes R."/>
            <person name="Rise C."/>
            <person name="Rogov P."/>
            <person name="Ross K."/>
            <person name="Ryan E."/>
            <person name="Settipalli S."/>
            <person name="Shea T."/>
            <person name="Sherpa N."/>
            <person name="Shi L."/>
            <person name="Shih D."/>
            <person name="Sparrow T."/>
            <person name="Spaulding J."/>
            <person name="Stalker J."/>
            <person name="Stange-Thomann N."/>
            <person name="Stavropoulos S."/>
            <person name="Stone C."/>
            <person name="Strader C."/>
            <person name="Tesfaye S."/>
            <person name="Thomson T."/>
            <person name="Thoulutsang Y."/>
            <person name="Thoulutsang D."/>
            <person name="Topham K."/>
            <person name="Topping I."/>
            <person name="Tsamla T."/>
            <person name="Vassiliev H."/>
            <person name="Vo A."/>
            <person name="Wangchuk T."/>
            <person name="Wangdi T."/>
            <person name="Weiand M."/>
            <person name="Wilkinson J."/>
            <person name="Wilson A."/>
            <person name="Yadav S."/>
            <person name="Young G."/>
            <person name="Yu Q."/>
            <person name="Zembek L."/>
            <person name="Zhong D."/>
            <person name="Zimmer A."/>
            <person name="Zwirko Z."/>
            <person name="Jaffe D.B."/>
            <person name="Alvarez P."/>
            <person name="Brockman W."/>
            <person name="Butler J."/>
            <person name="Chin C."/>
            <person name="Gnerre S."/>
            <person name="Grabherr M."/>
            <person name="Kleber M."/>
            <person name="Mauceli E."/>
            <person name="MacCallum I."/>
        </authorList>
    </citation>
    <scope>NUCLEOTIDE SEQUENCE [LARGE SCALE GENOMIC DNA]</scope>
    <source>
        <strain evidence="14">Tai18E2 / Tucson 14021-0261.01</strain>
    </source>
</reference>
<feature type="domain" description="C2H2-type" evidence="11">
    <location>
        <begin position="313"/>
        <end position="340"/>
    </location>
</feature>
<dbReference type="Pfam" id="PF00096">
    <property type="entry name" value="zf-C2H2"/>
    <property type="match status" value="3"/>
</dbReference>
<feature type="domain" description="C2H2-type" evidence="11">
    <location>
        <begin position="372"/>
        <end position="399"/>
    </location>
</feature>
<dbReference type="HOGENOM" id="CLU_002678_94_3_1"/>
<dbReference type="InterPro" id="IPR012934">
    <property type="entry name" value="Znf_AD"/>
</dbReference>
<feature type="coiled-coil region" evidence="9">
    <location>
        <begin position="68"/>
        <end position="99"/>
    </location>
</feature>
<accession>B4PM38</accession>
<keyword evidence="6" id="KW-0539">Nucleus</keyword>
<evidence type="ECO:0000256" key="10">
    <source>
        <dbReference type="SAM" id="MobiDB-lite"/>
    </source>
</evidence>